<keyword evidence="1" id="KW-0472">Membrane</keyword>
<gene>
    <name evidence="3" type="ORF">DICVIV_12711</name>
</gene>
<evidence type="ECO:0000256" key="1">
    <source>
        <dbReference type="SAM" id="Phobius"/>
    </source>
</evidence>
<feature type="signal peptide" evidence="2">
    <location>
        <begin position="1"/>
        <end position="17"/>
    </location>
</feature>
<dbReference type="Proteomes" id="UP000053766">
    <property type="component" value="Unassembled WGS sequence"/>
</dbReference>
<dbReference type="SUPFAM" id="SSF81321">
    <property type="entry name" value="Family A G protein-coupled receptor-like"/>
    <property type="match status" value="1"/>
</dbReference>
<accession>A0A0D8XC38</accession>
<evidence type="ECO:0000313" key="4">
    <source>
        <dbReference type="Proteomes" id="UP000053766"/>
    </source>
</evidence>
<evidence type="ECO:0000313" key="3">
    <source>
        <dbReference type="EMBL" id="KJH41322.1"/>
    </source>
</evidence>
<name>A0A0D8XC38_DICVI</name>
<protein>
    <recommendedName>
        <fullName evidence="5">G-protein coupled receptors family 1 profile domain-containing protein</fullName>
    </recommendedName>
</protein>
<reference evidence="4" key="2">
    <citation type="journal article" date="2016" name="Sci. Rep.">
        <title>Dictyocaulus viviparus genome, variome and transcriptome elucidate lungworm biology and support future intervention.</title>
        <authorList>
            <person name="McNulty S.N."/>
            <person name="Strube C."/>
            <person name="Rosa B.A."/>
            <person name="Martin J.C."/>
            <person name="Tyagi R."/>
            <person name="Choi Y.J."/>
            <person name="Wang Q."/>
            <person name="Hallsworth Pepin K."/>
            <person name="Zhang X."/>
            <person name="Ozersky P."/>
            <person name="Wilson R.K."/>
            <person name="Sternberg P.W."/>
            <person name="Gasser R.B."/>
            <person name="Mitreva M."/>
        </authorList>
    </citation>
    <scope>NUCLEOTIDE SEQUENCE [LARGE SCALE GENOMIC DNA]</scope>
    <source>
        <strain evidence="4">HannoverDv2000</strain>
    </source>
</reference>
<reference evidence="3 4" key="1">
    <citation type="submission" date="2013-11" db="EMBL/GenBank/DDBJ databases">
        <title>Draft genome of the bovine lungworm Dictyocaulus viviparus.</title>
        <authorList>
            <person name="Mitreva M."/>
        </authorList>
    </citation>
    <scope>NUCLEOTIDE SEQUENCE [LARGE SCALE GENOMIC DNA]</scope>
    <source>
        <strain evidence="3 4">HannoverDv2000</strain>
    </source>
</reference>
<dbReference type="STRING" id="29172.A0A0D8XC38"/>
<evidence type="ECO:0008006" key="5">
    <source>
        <dbReference type="Google" id="ProtNLM"/>
    </source>
</evidence>
<feature type="chain" id="PRO_5002335765" description="G-protein coupled receptors family 1 profile domain-containing protein" evidence="2">
    <location>
        <begin position="18"/>
        <end position="69"/>
    </location>
</feature>
<proteinExistence type="predicted"/>
<feature type="transmembrane region" description="Helical" evidence="1">
    <location>
        <begin position="33"/>
        <end position="53"/>
    </location>
</feature>
<keyword evidence="4" id="KW-1185">Reference proteome</keyword>
<organism evidence="3 4">
    <name type="scientific">Dictyocaulus viviparus</name>
    <name type="common">Bovine lungworm</name>
    <dbReference type="NCBI Taxonomy" id="29172"/>
    <lineage>
        <taxon>Eukaryota</taxon>
        <taxon>Metazoa</taxon>
        <taxon>Ecdysozoa</taxon>
        <taxon>Nematoda</taxon>
        <taxon>Chromadorea</taxon>
        <taxon>Rhabditida</taxon>
        <taxon>Rhabditina</taxon>
        <taxon>Rhabditomorpha</taxon>
        <taxon>Strongyloidea</taxon>
        <taxon>Metastrongylidae</taxon>
        <taxon>Dictyocaulus</taxon>
    </lineage>
</organism>
<keyword evidence="1" id="KW-1133">Transmembrane helix</keyword>
<sequence>MLTKLLDLLQLLNRAICRPLTSITSNAYKRPVLYAGIAWTLALLFSTPQFTLFTKREEDCVGTYTSPYQ</sequence>
<dbReference type="OrthoDB" id="5987909at2759"/>
<evidence type="ECO:0000256" key="2">
    <source>
        <dbReference type="SAM" id="SignalP"/>
    </source>
</evidence>
<dbReference type="AlphaFoldDB" id="A0A0D8XC38"/>
<keyword evidence="1" id="KW-0812">Transmembrane</keyword>
<dbReference type="EMBL" id="KN716851">
    <property type="protein sequence ID" value="KJH41322.1"/>
    <property type="molecule type" value="Genomic_DNA"/>
</dbReference>
<feature type="non-terminal residue" evidence="3">
    <location>
        <position position="69"/>
    </location>
</feature>
<keyword evidence="2" id="KW-0732">Signal</keyword>